<accession>A0AAV7MA81</accession>
<feature type="region of interest" description="Disordered" evidence="1">
    <location>
        <begin position="44"/>
        <end position="119"/>
    </location>
</feature>
<dbReference type="EMBL" id="JANPWB010000014">
    <property type="protein sequence ID" value="KAJ1100004.1"/>
    <property type="molecule type" value="Genomic_DNA"/>
</dbReference>
<gene>
    <name evidence="2" type="ORF">NDU88_005094</name>
</gene>
<organism evidence="2 3">
    <name type="scientific">Pleurodeles waltl</name>
    <name type="common">Iberian ribbed newt</name>
    <dbReference type="NCBI Taxonomy" id="8319"/>
    <lineage>
        <taxon>Eukaryota</taxon>
        <taxon>Metazoa</taxon>
        <taxon>Chordata</taxon>
        <taxon>Craniata</taxon>
        <taxon>Vertebrata</taxon>
        <taxon>Euteleostomi</taxon>
        <taxon>Amphibia</taxon>
        <taxon>Batrachia</taxon>
        <taxon>Caudata</taxon>
        <taxon>Salamandroidea</taxon>
        <taxon>Salamandridae</taxon>
        <taxon>Pleurodelinae</taxon>
        <taxon>Pleurodeles</taxon>
    </lineage>
</organism>
<protein>
    <submittedName>
        <fullName evidence="2">Uncharacterized protein</fullName>
    </submittedName>
</protein>
<dbReference type="AlphaFoldDB" id="A0AAV7MA81"/>
<keyword evidence="3" id="KW-1185">Reference proteome</keyword>
<dbReference type="Proteomes" id="UP001066276">
    <property type="component" value="Chromosome 10"/>
</dbReference>
<reference evidence="2" key="1">
    <citation type="journal article" date="2022" name="bioRxiv">
        <title>Sequencing and chromosome-scale assembly of the giantPleurodeles waltlgenome.</title>
        <authorList>
            <person name="Brown T."/>
            <person name="Elewa A."/>
            <person name="Iarovenko S."/>
            <person name="Subramanian E."/>
            <person name="Araus A.J."/>
            <person name="Petzold A."/>
            <person name="Susuki M."/>
            <person name="Suzuki K.-i.T."/>
            <person name="Hayashi T."/>
            <person name="Toyoda A."/>
            <person name="Oliveira C."/>
            <person name="Osipova E."/>
            <person name="Leigh N.D."/>
            <person name="Simon A."/>
            <person name="Yun M.H."/>
        </authorList>
    </citation>
    <scope>NUCLEOTIDE SEQUENCE</scope>
    <source>
        <strain evidence="2">20211129_DDA</strain>
        <tissue evidence="2">Liver</tissue>
    </source>
</reference>
<comment type="caution">
    <text evidence="2">The sequence shown here is derived from an EMBL/GenBank/DDBJ whole genome shotgun (WGS) entry which is preliminary data.</text>
</comment>
<evidence type="ECO:0000313" key="3">
    <source>
        <dbReference type="Proteomes" id="UP001066276"/>
    </source>
</evidence>
<proteinExistence type="predicted"/>
<feature type="compositionally biased region" description="Polar residues" evidence="1">
    <location>
        <begin position="75"/>
        <end position="100"/>
    </location>
</feature>
<evidence type="ECO:0000256" key="1">
    <source>
        <dbReference type="SAM" id="MobiDB-lite"/>
    </source>
</evidence>
<sequence length="144" mass="15732">MLYIIRSLVFTEIKKLGLCQGEAGLSKVALCRADHQRYSQQFPGGIIGAGTGDPDLDTLTTNEDANPAEGGVFKPTTTSSRECTDSSGIDGINVQNQQWSRAEETTPGPGRQRRQQPDNLFYALWDEQEAARRTDPLRSGMSVA</sequence>
<name>A0AAV7MA81_PLEWA</name>
<evidence type="ECO:0000313" key="2">
    <source>
        <dbReference type="EMBL" id="KAJ1100004.1"/>
    </source>
</evidence>
<feature type="region of interest" description="Disordered" evidence="1">
    <location>
        <begin position="125"/>
        <end position="144"/>
    </location>
</feature>